<name>A0ABP9A878_9PSEU</name>
<evidence type="ECO:0000256" key="1">
    <source>
        <dbReference type="SAM" id="MobiDB-lite"/>
    </source>
</evidence>
<keyword evidence="4" id="KW-0378">Hydrolase</keyword>
<dbReference type="InterPro" id="IPR045155">
    <property type="entry name" value="Beta-lactam_cat"/>
</dbReference>
<organism evidence="4 5">
    <name type="scientific">Actinomycetospora chlora</name>
    <dbReference type="NCBI Taxonomy" id="663608"/>
    <lineage>
        <taxon>Bacteria</taxon>
        <taxon>Bacillati</taxon>
        <taxon>Actinomycetota</taxon>
        <taxon>Actinomycetes</taxon>
        <taxon>Pseudonocardiales</taxon>
        <taxon>Pseudonocardiaceae</taxon>
        <taxon>Actinomycetospora</taxon>
    </lineage>
</organism>
<dbReference type="Gene3D" id="3.40.710.10">
    <property type="entry name" value="DD-peptidase/beta-lactamase superfamily"/>
    <property type="match status" value="1"/>
</dbReference>
<feature type="region of interest" description="Disordered" evidence="1">
    <location>
        <begin position="19"/>
        <end position="38"/>
    </location>
</feature>
<dbReference type="Proteomes" id="UP001500928">
    <property type="component" value="Unassembled WGS sequence"/>
</dbReference>
<reference evidence="5" key="1">
    <citation type="journal article" date="2019" name="Int. J. Syst. Evol. Microbiol.">
        <title>The Global Catalogue of Microorganisms (GCM) 10K type strain sequencing project: providing services to taxonomists for standard genome sequencing and annotation.</title>
        <authorList>
            <consortium name="The Broad Institute Genomics Platform"/>
            <consortium name="The Broad Institute Genome Sequencing Center for Infectious Disease"/>
            <person name="Wu L."/>
            <person name="Ma J."/>
        </authorList>
    </citation>
    <scope>NUCLEOTIDE SEQUENCE [LARGE SCALE GENOMIC DNA]</scope>
    <source>
        <strain evidence="5">JCM 17979</strain>
    </source>
</reference>
<feature type="signal peptide" evidence="2">
    <location>
        <begin position="1"/>
        <end position="17"/>
    </location>
</feature>
<gene>
    <name evidence="4" type="ORF">GCM10023200_05570</name>
</gene>
<accession>A0ABP9A878</accession>
<proteinExistence type="predicted"/>
<evidence type="ECO:0000313" key="5">
    <source>
        <dbReference type="Proteomes" id="UP001500928"/>
    </source>
</evidence>
<dbReference type="PANTHER" id="PTHR35333">
    <property type="entry name" value="BETA-LACTAMASE"/>
    <property type="match status" value="1"/>
</dbReference>
<dbReference type="InterPro" id="IPR000871">
    <property type="entry name" value="Beta-lactam_class-A"/>
</dbReference>
<dbReference type="Pfam" id="PF13354">
    <property type="entry name" value="Beta-lactamase2"/>
    <property type="match status" value="1"/>
</dbReference>
<dbReference type="SUPFAM" id="SSF56601">
    <property type="entry name" value="beta-lactamase/transpeptidase-like"/>
    <property type="match status" value="1"/>
</dbReference>
<protein>
    <submittedName>
        <fullName evidence="4">Serine hydrolase</fullName>
    </submittedName>
</protein>
<feature type="domain" description="Beta-lactamase class A catalytic" evidence="3">
    <location>
        <begin position="117"/>
        <end position="260"/>
    </location>
</feature>
<evidence type="ECO:0000256" key="2">
    <source>
        <dbReference type="SAM" id="SignalP"/>
    </source>
</evidence>
<dbReference type="GO" id="GO:0016787">
    <property type="term" value="F:hydrolase activity"/>
    <property type="evidence" value="ECO:0007669"/>
    <property type="project" value="UniProtKB-KW"/>
</dbReference>
<keyword evidence="5" id="KW-1185">Reference proteome</keyword>
<sequence length="295" mass="29911">MLLVAVLGLLVVTASQALEPGTRPAPPPPVAAPAPPPGRTLVDPAAVDRDATAAIDRLVQGDSAGHVSVAALDTATGRSFGYAADNPVSTASVVKLDILETLLLQSQEGETVLGPAARDLAGRMIQQSDNAAATSLWGDLGGIPALTAANRRLGVRHTTLDDHWGSTTTPASDQVRLLAALTGTPPLASPLDADSRAFARDLMTRVAADQRWGVSAAADPGTTTALKNGWVPVDTAGGRWIVGSVGAVTAGGHPVLLAVLSEHQPSQEAGIRLVESMARLAAGAVTSRPEVVAAG</sequence>
<evidence type="ECO:0000313" key="4">
    <source>
        <dbReference type="EMBL" id="GAA4775803.1"/>
    </source>
</evidence>
<feature type="compositionally biased region" description="Pro residues" evidence="1">
    <location>
        <begin position="23"/>
        <end position="38"/>
    </location>
</feature>
<dbReference type="EMBL" id="BAABHO010000003">
    <property type="protein sequence ID" value="GAA4775803.1"/>
    <property type="molecule type" value="Genomic_DNA"/>
</dbReference>
<comment type="caution">
    <text evidence="4">The sequence shown here is derived from an EMBL/GenBank/DDBJ whole genome shotgun (WGS) entry which is preliminary data.</text>
</comment>
<keyword evidence="2" id="KW-0732">Signal</keyword>
<evidence type="ECO:0000259" key="3">
    <source>
        <dbReference type="Pfam" id="PF13354"/>
    </source>
</evidence>
<dbReference type="PANTHER" id="PTHR35333:SF3">
    <property type="entry name" value="BETA-LACTAMASE-TYPE TRANSPEPTIDASE FOLD CONTAINING PROTEIN"/>
    <property type="match status" value="1"/>
</dbReference>
<dbReference type="InterPro" id="IPR012338">
    <property type="entry name" value="Beta-lactam/transpept-like"/>
</dbReference>
<feature type="chain" id="PRO_5045471930" evidence="2">
    <location>
        <begin position="18"/>
        <end position="295"/>
    </location>
</feature>